<dbReference type="InterPro" id="IPR001584">
    <property type="entry name" value="Integrase_cat-core"/>
</dbReference>
<dbReference type="SUPFAM" id="SSF54495">
    <property type="entry name" value="UBC-like"/>
    <property type="match status" value="1"/>
</dbReference>
<dbReference type="InterPro" id="IPR000608">
    <property type="entry name" value="UBC"/>
</dbReference>
<dbReference type="Gene3D" id="3.30.420.10">
    <property type="entry name" value="Ribonuclease H-like superfamily/Ribonuclease H"/>
    <property type="match status" value="1"/>
</dbReference>
<keyword evidence="4" id="KW-1185">Reference proteome</keyword>
<dbReference type="PROSITE" id="PS50127">
    <property type="entry name" value="UBC_2"/>
    <property type="match status" value="1"/>
</dbReference>
<dbReference type="PANTHER" id="PTHR24067">
    <property type="entry name" value="UBIQUITIN-CONJUGATING ENZYME E2"/>
    <property type="match status" value="1"/>
</dbReference>
<evidence type="ECO:0000313" key="4">
    <source>
        <dbReference type="Proteomes" id="UP000694555"/>
    </source>
</evidence>
<dbReference type="GO" id="GO:0003676">
    <property type="term" value="F:nucleic acid binding"/>
    <property type="evidence" value="ECO:0007669"/>
    <property type="project" value="InterPro"/>
</dbReference>
<dbReference type="AlphaFoldDB" id="A0A8C0HG86"/>
<dbReference type="SMART" id="SM00212">
    <property type="entry name" value="UBCc"/>
    <property type="match status" value="1"/>
</dbReference>
<dbReference type="InterPro" id="IPR050113">
    <property type="entry name" value="Ub_conjugating_enzyme"/>
</dbReference>
<sequence>MSNNSNKRPPTTKDPVPYICAEPLPSNIVEWHYVVWGPEITPCEGGYYHGKIIFPKEFLFKPLSICMITPNGRFKCSTRLGLSITDFHLNTWNLAWPVPTIFMGCLSFMVEKNPTLGSTETSEFTKTTHEQLIHQYEPPQQIQSDQGTHFGGHNVQDWPQGLVTDWIFHTAYHPQANGLIERMNGMLKEQLRKLTSTKTLQHWSSHLITAGFFVKQLEYS</sequence>
<dbReference type="Proteomes" id="UP000694555">
    <property type="component" value="Unplaced"/>
</dbReference>
<dbReference type="Gene3D" id="3.10.110.10">
    <property type="entry name" value="Ubiquitin Conjugating Enzyme"/>
    <property type="match status" value="1"/>
</dbReference>
<dbReference type="InterPro" id="IPR016135">
    <property type="entry name" value="UBQ-conjugating_enzyme/RWD"/>
</dbReference>
<feature type="domain" description="UBC core" evidence="1">
    <location>
        <begin position="1"/>
        <end position="146"/>
    </location>
</feature>
<dbReference type="SUPFAM" id="SSF53098">
    <property type="entry name" value="Ribonuclease H-like"/>
    <property type="match status" value="1"/>
</dbReference>
<dbReference type="PROSITE" id="PS50994">
    <property type="entry name" value="INTEGRASE"/>
    <property type="match status" value="1"/>
</dbReference>
<dbReference type="InterPro" id="IPR036397">
    <property type="entry name" value="RNaseH_sf"/>
</dbReference>
<dbReference type="CDD" id="cd23799">
    <property type="entry name" value="UBCc_UBE2J"/>
    <property type="match status" value="1"/>
</dbReference>
<organism evidence="3 4">
    <name type="scientific">Buteo japonicus</name>
    <dbReference type="NCBI Taxonomy" id="224669"/>
    <lineage>
        <taxon>Eukaryota</taxon>
        <taxon>Metazoa</taxon>
        <taxon>Chordata</taxon>
        <taxon>Craniata</taxon>
        <taxon>Vertebrata</taxon>
        <taxon>Euteleostomi</taxon>
        <taxon>Archelosauria</taxon>
        <taxon>Archosauria</taxon>
        <taxon>Dinosauria</taxon>
        <taxon>Saurischia</taxon>
        <taxon>Theropoda</taxon>
        <taxon>Coelurosauria</taxon>
        <taxon>Aves</taxon>
        <taxon>Neognathae</taxon>
        <taxon>Neoaves</taxon>
        <taxon>Telluraves</taxon>
        <taxon>Accipitrimorphae</taxon>
        <taxon>Accipitriformes</taxon>
        <taxon>Accipitridae</taxon>
        <taxon>Accipitrinae</taxon>
        <taxon>Buteo</taxon>
    </lineage>
</organism>
<evidence type="ECO:0000259" key="2">
    <source>
        <dbReference type="PROSITE" id="PS50994"/>
    </source>
</evidence>
<dbReference type="Ensembl" id="ENSBJAT00000006699.1">
    <property type="protein sequence ID" value="ENSBJAP00000006509.1"/>
    <property type="gene ID" value="ENSBJAG00000004643.1"/>
</dbReference>
<evidence type="ECO:0008006" key="5">
    <source>
        <dbReference type="Google" id="ProtNLM"/>
    </source>
</evidence>
<evidence type="ECO:0000313" key="3">
    <source>
        <dbReference type="Ensembl" id="ENSBJAP00000006509.1"/>
    </source>
</evidence>
<reference evidence="3" key="1">
    <citation type="submission" date="2025-08" db="UniProtKB">
        <authorList>
            <consortium name="Ensembl"/>
        </authorList>
    </citation>
    <scope>IDENTIFICATION</scope>
</reference>
<name>A0A8C0HG86_9AVES</name>
<protein>
    <recommendedName>
        <fullName evidence="5">Integrase catalytic domain-containing protein</fullName>
    </recommendedName>
</protein>
<feature type="domain" description="Integrase catalytic" evidence="2">
    <location>
        <begin position="121"/>
        <end position="220"/>
    </location>
</feature>
<accession>A0A8C0HG86</accession>
<evidence type="ECO:0000259" key="1">
    <source>
        <dbReference type="PROSITE" id="PS50127"/>
    </source>
</evidence>
<reference evidence="3" key="2">
    <citation type="submission" date="2025-09" db="UniProtKB">
        <authorList>
            <consortium name="Ensembl"/>
        </authorList>
    </citation>
    <scope>IDENTIFICATION</scope>
</reference>
<dbReference type="InterPro" id="IPR012337">
    <property type="entry name" value="RNaseH-like_sf"/>
</dbReference>
<proteinExistence type="predicted"/>
<dbReference type="GO" id="GO:0015074">
    <property type="term" value="P:DNA integration"/>
    <property type="evidence" value="ECO:0007669"/>
    <property type="project" value="InterPro"/>
</dbReference>